<name>A0A9P7E789_9AGAM</name>
<feature type="transmembrane region" description="Helical" evidence="1">
    <location>
        <begin position="58"/>
        <end position="81"/>
    </location>
</feature>
<comment type="caution">
    <text evidence="2">The sequence shown here is derived from an EMBL/GenBank/DDBJ whole genome shotgun (WGS) entry which is preliminary data.</text>
</comment>
<protein>
    <submittedName>
        <fullName evidence="2">Uncharacterized protein</fullName>
    </submittedName>
</protein>
<keyword evidence="1" id="KW-0472">Membrane</keyword>
<dbReference type="EMBL" id="JABBWG010000024">
    <property type="protein sequence ID" value="KAG1813271.1"/>
    <property type="molecule type" value="Genomic_DNA"/>
</dbReference>
<evidence type="ECO:0000313" key="3">
    <source>
        <dbReference type="Proteomes" id="UP000807769"/>
    </source>
</evidence>
<evidence type="ECO:0000256" key="1">
    <source>
        <dbReference type="SAM" id="Phobius"/>
    </source>
</evidence>
<accession>A0A9P7E789</accession>
<dbReference type="Proteomes" id="UP000807769">
    <property type="component" value="Unassembled WGS sequence"/>
</dbReference>
<keyword evidence="1" id="KW-0812">Transmembrane</keyword>
<organism evidence="2 3">
    <name type="scientific">Suillus subaureus</name>
    <dbReference type="NCBI Taxonomy" id="48587"/>
    <lineage>
        <taxon>Eukaryota</taxon>
        <taxon>Fungi</taxon>
        <taxon>Dikarya</taxon>
        <taxon>Basidiomycota</taxon>
        <taxon>Agaricomycotina</taxon>
        <taxon>Agaricomycetes</taxon>
        <taxon>Agaricomycetidae</taxon>
        <taxon>Boletales</taxon>
        <taxon>Suillineae</taxon>
        <taxon>Suillaceae</taxon>
        <taxon>Suillus</taxon>
    </lineage>
</organism>
<gene>
    <name evidence="2" type="ORF">BJ212DRAFT_423235</name>
</gene>
<evidence type="ECO:0000313" key="2">
    <source>
        <dbReference type="EMBL" id="KAG1813271.1"/>
    </source>
</evidence>
<reference evidence="2" key="1">
    <citation type="journal article" date="2020" name="New Phytol.">
        <title>Comparative genomics reveals dynamic genome evolution in host specialist ectomycorrhizal fungi.</title>
        <authorList>
            <person name="Lofgren L.A."/>
            <person name="Nguyen N.H."/>
            <person name="Vilgalys R."/>
            <person name="Ruytinx J."/>
            <person name="Liao H.L."/>
            <person name="Branco S."/>
            <person name="Kuo A."/>
            <person name="LaButti K."/>
            <person name="Lipzen A."/>
            <person name="Andreopoulos W."/>
            <person name="Pangilinan J."/>
            <person name="Riley R."/>
            <person name="Hundley H."/>
            <person name="Na H."/>
            <person name="Barry K."/>
            <person name="Grigoriev I.V."/>
            <person name="Stajich J.E."/>
            <person name="Kennedy P.G."/>
        </authorList>
    </citation>
    <scope>NUCLEOTIDE SEQUENCE</scope>
    <source>
        <strain evidence="2">MN1</strain>
    </source>
</reference>
<feature type="transmembrane region" description="Helical" evidence="1">
    <location>
        <begin position="24"/>
        <end position="46"/>
    </location>
</feature>
<dbReference type="GeneID" id="64637177"/>
<keyword evidence="1" id="KW-1133">Transmembrane helix</keyword>
<keyword evidence="3" id="KW-1185">Reference proteome</keyword>
<dbReference type="AlphaFoldDB" id="A0A9P7E789"/>
<proteinExistence type="predicted"/>
<sequence>MLTVSLYLASSAAAIVIDAGQHNGYVFAVTYILLSILLTNTQVMHIKFLILNLAGPLFYLKVWCGVMCSIMHPIIVSAIYINPLSSQPRACQRRSCWWIEFSNKLLIESCSVLEIVRTRDIL</sequence>
<dbReference type="RefSeq" id="XP_041191145.1">
    <property type="nucleotide sequence ID" value="XM_041343161.1"/>
</dbReference>